<evidence type="ECO:0000256" key="1">
    <source>
        <dbReference type="SAM" id="MobiDB-lite"/>
    </source>
</evidence>
<dbReference type="InterPro" id="IPR052980">
    <property type="entry name" value="Crinkler_effector"/>
</dbReference>
<keyword evidence="3" id="KW-1185">Reference proteome</keyword>
<evidence type="ECO:0000313" key="2">
    <source>
        <dbReference type="EMBL" id="CAG8486714.1"/>
    </source>
</evidence>
<reference evidence="2" key="1">
    <citation type="submission" date="2021-06" db="EMBL/GenBank/DDBJ databases">
        <authorList>
            <person name="Kallberg Y."/>
            <person name="Tangrot J."/>
            <person name="Rosling A."/>
        </authorList>
    </citation>
    <scope>NUCLEOTIDE SEQUENCE</scope>
    <source>
        <strain evidence="2">CL551</strain>
    </source>
</reference>
<feature type="region of interest" description="Disordered" evidence="1">
    <location>
        <begin position="1"/>
        <end position="55"/>
    </location>
</feature>
<feature type="compositionally biased region" description="Polar residues" evidence="1">
    <location>
        <begin position="22"/>
        <end position="55"/>
    </location>
</feature>
<proteinExistence type="predicted"/>
<organism evidence="2 3">
    <name type="scientific">Acaulospora morrowiae</name>
    <dbReference type="NCBI Taxonomy" id="94023"/>
    <lineage>
        <taxon>Eukaryota</taxon>
        <taxon>Fungi</taxon>
        <taxon>Fungi incertae sedis</taxon>
        <taxon>Mucoromycota</taxon>
        <taxon>Glomeromycotina</taxon>
        <taxon>Glomeromycetes</taxon>
        <taxon>Diversisporales</taxon>
        <taxon>Acaulosporaceae</taxon>
        <taxon>Acaulospora</taxon>
    </lineage>
</organism>
<sequence>MKNSNNTPDVTEDTSNSDDTSEQTVLQNKNAPATDVSNNVSNSDEPNNVLTSDISDNALNSDVCLEETKSASPIPAETISLEEKEENEFLNLRYKEQGNDQQKTITNTSLLTEDLDDSDEIELTKNQNIELDLIRDLRNSMLIVTPDPIETPPEDIMDNGQNPDSLKAMSFNVSGSSTSVPVIPSSDLPTIEEVREFNAEELNEFLKGRLNGIDNHIDTLTAQEVDSSTFLDFTTTDFERWRIPGSRPAKKQKLGNLLFTNILDVILNLRKTLPESLRDDIETMTEEQEIKQEEVTSNLIQYLDRKPLAVIQEHVLYVQKSYEDLYHIVTNENCHPKFLISGTSGVGKLCFLIYLLIRFLCNRTNAIVIFKARDDNFLYCFENSNIFVGYFEEFSERLYNPKTWYLVDGTVPKNVLARTVVSASSKSIKDRGFQDVFPEVPQDLMLDLSNEAGGVPIYVLDMPAFIIRLENMDKQTILSNQDEIKKVSLERVEQAFKEIIVTLFTGGLTLSTENNITHGPLVVFLTKSKKKLKDSRWNNLFLKIQDSDDPSSSRGIMFESHVLHLFKLGVKLLNQKT</sequence>
<protein>
    <submittedName>
        <fullName evidence="2">4514_t:CDS:1</fullName>
    </submittedName>
</protein>
<feature type="compositionally biased region" description="Acidic residues" evidence="1">
    <location>
        <begin position="10"/>
        <end position="21"/>
    </location>
</feature>
<dbReference type="OrthoDB" id="19861at2759"/>
<evidence type="ECO:0000313" key="3">
    <source>
        <dbReference type="Proteomes" id="UP000789342"/>
    </source>
</evidence>
<gene>
    <name evidence="2" type="ORF">AMORRO_LOCUS2578</name>
</gene>
<accession>A0A9N8WHC0</accession>
<dbReference type="PANTHER" id="PTHR33129">
    <property type="entry name" value="PROTEIN KINASE DOMAIN-CONTAINING PROTEIN-RELATED"/>
    <property type="match status" value="1"/>
</dbReference>
<dbReference type="Proteomes" id="UP000789342">
    <property type="component" value="Unassembled WGS sequence"/>
</dbReference>
<dbReference type="AlphaFoldDB" id="A0A9N8WHC0"/>
<name>A0A9N8WHC0_9GLOM</name>
<comment type="caution">
    <text evidence="2">The sequence shown here is derived from an EMBL/GenBank/DDBJ whole genome shotgun (WGS) entry which is preliminary data.</text>
</comment>
<dbReference type="EMBL" id="CAJVPV010001112">
    <property type="protein sequence ID" value="CAG8486714.1"/>
    <property type="molecule type" value="Genomic_DNA"/>
</dbReference>
<dbReference type="PANTHER" id="PTHR33129:SF1">
    <property type="entry name" value="ATP-BINDING PROTEIN"/>
    <property type="match status" value="1"/>
</dbReference>